<dbReference type="Pfam" id="PF04117">
    <property type="entry name" value="Mpv17_PMP22"/>
    <property type="match status" value="1"/>
</dbReference>
<dbReference type="InterPro" id="IPR007248">
    <property type="entry name" value="Mpv17_PMP22"/>
</dbReference>
<comment type="subcellular location">
    <subcellularLocation>
        <location evidence="1">Membrane</location>
        <topology evidence="1">Multi-pass membrane protein</topology>
    </subcellularLocation>
</comment>
<dbReference type="GO" id="GO:0005737">
    <property type="term" value="C:cytoplasm"/>
    <property type="evidence" value="ECO:0007669"/>
    <property type="project" value="TreeGrafter"/>
</dbReference>
<sequence>MVQGIQACTGEKRGFEWTRCAKMCIYGAVLSGPLNHYWYRLLDQRITAGRSLGWLGHSMDYKKLLLDQVVFAPFIVGAFLASMAVLDGKYKNIKEKLESDFLPTLKLNYYLWPAAQFINFRFVPSHHRVGYVSLVIVGWSCLLSWSTSQSKIKHAKEL</sequence>
<keyword evidence="4 6" id="KW-1133">Transmembrane helix</keyword>
<protein>
    <submittedName>
        <fullName evidence="7">Uncharacterized protein</fullName>
    </submittedName>
</protein>
<evidence type="ECO:0000256" key="1">
    <source>
        <dbReference type="ARBA" id="ARBA00004141"/>
    </source>
</evidence>
<dbReference type="GO" id="GO:0016020">
    <property type="term" value="C:membrane"/>
    <property type="evidence" value="ECO:0007669"/>
    <property type="project" value="UniProtKB-SubCell"/>
</dbReference>
<evidence type="ECO:0000256" key="4">
    <source>
        <dbReference type="ARBA" id="ARBA00022989"/>
    </source>
</evidence>
<name>A0A6B2LKY0_9EUKA</name>
<keyword evidence="3 6" id="KW-0812">Transmembrane</keyword>
<comment type="similarity">
    <text evidence="2 6">Belongs to the peroxisomal membrane protein PXMP2/4 family.</text>
</comment>
<evidence type="ECO:0000256" key="3">
    <source>
        <dbReference type="ARBA" id="ARBA00022692"/>
    </source>
</evidence>
<evidence type="ECO:0000256" key="5">
    <source>
        <dbReference type="ARBA" id="ARBA00023136"/>
    </source>
</evidence>
<dbReference type="EMBL" id="GIBP01008482">
    <property type="protein sequence ID" value="NDV37451.1"/>
    <property type="molecule type" value="Transcribed_RNA"/>
</dbReference>
<reference evidence="7" key="1">
    <citation type="journal article" date="2020" name="J. Eukaryot. Microbiol.">
        <title>De novo Sequencing, Assembly and Annotation of the Transcriptome for the Free-Living Testate Amoeba Arcella intermedia.</title>
        <authorList>
            <person name="Ribeiro G.M."/>
            <person name="Porfirio-Sousa A.L."/>
            <person name="Maurer-Alcala X.X."/>
            <person name="Katz L.A."/>
            <person name="Lahr D.J.G."/>
        </authorList>
    </citation>
    <scope>NUCLEOTIDE SEQUENCE</scope>
</reference>
<evidence type="ECO:0000313" key="7">
    <source>
        <dbReference type="EMBL" id="NDV37451.1"/>
    </source>
</evidence>
<proteinExistence type="inferred from homology"/>
<keyword evidence="5 6" id="KW-0472">Membrane</keyword>
<evidence type="ECO:0000256" key="6">
    <source>
        <dbReference type="RuleBase" id="RU363053"/>
    </source>
</evidence>
<evidence type="ECO:0000256" key="2">
    <source>
        <dbReference type="ARBA" id="ARBA00006824"/>
    </source>
</evidence>
<dbReference type="AlphaFoldDB" id="A0A6B2LKY0"/>
<comment type="caution">
    <text evidence="6">Lacks conserved residue(s) required for the propagation of feature annotation.</text>
</comment>
<organism evidence="7">
    <name type="scientific">Arcella intermedia</name>
    <dbReference type="NCBI Taxonomy" id="1963864"/>
    <lineage>
        <taxon>Eukaryota</taxon>
        <taxon>Amoebozoa</taxon>
        <taxon>Tubulinea</taxon>
        <taxon>Elardia</taxon>
        <taxon>Arcellinida</taxon>
        <taxon>Sphaerothecina</taxon>
        <taxon>Arcellidae</taxon>
        <taxon>Arcella</taxon>
    </lineage>
</organism>
<accession>A0A6B2LKY0</accession>
<dbReference type="PANTHER" id="PTHR11266:SF17">
    <property type="entry name" value="PROTEIN MPV17"/>
    <property type="match status" value="1"/>
</dbReference>
<feature type="transmembrane region" description="Helical" evidence="6">
    <location>
        <begin position="69"/>
        <end position="86"/>
    </location>
</feature>
<dbReference type="PANTHER" id="PTHR11266">
    <property type="entry name" value="PEROXISOMAL MEMBRANE PROTEIN 2, PXMP2 MPV17"/>
    <property type="match status" value="1"/>
</dbReference>